<gene>
    <name evidence="1" type="ORF">FDV58_20730</name>
</gene>
<comment type="caution">
    <text evidence="1">The sequence shown here is derived from an EMBL/GenBank/DDBJ whole genome shotgun (WGS) entry which is preliminary data.</text>
</comment>
<dbReference type="EMBL" id="SZZP01000012">
    <property type="protein sequence ID" value="TKV79592.1"/>
    <property type="molecule type" value="Genomic_DNA"/>
</dbReference>
<sequence length="120" mass="12920">MALISGILAAAILLQSAEMDRRPQQPRQLAGEYGSSEHGESCFDAAELSGACFFDAEAEAVRCCKSLDDPVNAERPAADVVFKPKCLGIASSIQIHVVHAVRRPQVQSEHVVAIQSKRFA</sequence>
<evidence type="ECO:0000313" key="1">
    <source>
        <dbReference type="EMBL" id="TKV79592.1"/>
    </source>
</evidence>
<reference evidence="1 2" key="1">
    <citation type="submission" date="2019-05" db="EMBL/GenBank/DDBJ databases">
        <title>Draft Genome of Bradyrhizobium elkanii strain SEMIA 938, Used in Commercial Inoculants for Lupinus spp. in Brazil.</title>
        <authorList>
            <person name="Hungria M."/>
            <person name="Delamuta J.R.M."/>
            <person name="Ribeiro R.A."/>
            <person name="Nogueira M.A."/>
        </authorList>
    </citation>
    <scope>NUCLEOTIDE SEQUENCE [LARGE SCALE GENOMIC DNA]</scope>
    <source>
        <strain evidence="1 2">Semia 938</strain>
    </source>
</reference>
<accession>A0A4U6S0P2</accession>
<dbReference type="RefSeq" id="WP_137479885.1">
    <property type="nucleotide sequence ID" value="NZ_SZZP01000012.1"/>
</dbReference>
<protein>
    <submittedName>
        <fullName evidence="1">Uncharacterized protein</fullName>
    </submittedName>
</protein>
<dbReference type="Proteomes" id="UP000305095">
    <property type="component" value="Unassembled WGS sequence"/>
</dbReference>
<organism evidence="1 2">
    <name type="scientific">Bradyrhizobium elkanii</name>
    <dbReference type="NCBI Taxonomy" id="29448"/>
    <lineage>
        <taxon>Bacteria</taxon>
        <taxon>Pseudomonadati</taxon>
        <taxon>Pseudomonadota</taxon>
        <taxon>Alphaproteobacteria</taxon>
        <taxon>Hyphomicrobiales</taxon>
        <taxon>Nitrobacteraceae</taxon>
        <taxon>Bradyrhizobium</taxon>
    </lineage>
</organism>
<dbReference type="AlphaFoldDB" id="A0A4U6S0P2"/>
<evidence type="ECO:0000313" key="2">
    <source>
        <dbReference type="Proteomes" id="UP000305095"/>
    </source>
</evidence>
<name>A0A4U6S0P2_BRAEL</name>
<proteinExistence type="predicted"/>